<dbReference type="AlphaFoldDB" id="A0A1M4YST3"/>
<dbReference type="CDD" id="cd01392">
    <property type="entry name" value="HTH_LacI"/>
    <property type="match status" value="1"/>
</dbReference>
<keyword evidence="4" id="KW-0804">Transcription</keyword>
<dbReference type="SUPFAM" id="SSF47413">
    <property type="entry name" value="lambda repressor-like DNA-binding domains"/>
    <property type="match status" value="1"/>
</dbReference>
<dbReference type="RefSeq" id="WP_073052154.1">
    <property type="nucleotide sequence ID" value="NZ_FQUP01000001.1"/>
</dbReference>
<dbReference type="PANTHER" id="PTHR30146:SF148">
    <property type="entry name" value="HTH-TYPE TRANSCRIPTIONAL REPRESSOR PURR-RELATED"/>
    <property type="match status" value="1"/>
</dbReference>
<evidence type="ECO:0000256" key="3">
    <source>
        <dbReference type="ARBA" id="ARBA00023125"/>
    </source>
</evidence>
<sequence length="335" mass="36165">MSTIKTVAERAGVSLKTVSRVFSAPETVTEKTRARVLAAADALDFVPDQRAQAMRLGRSGVVGLLTDVMATTPCSIDIVRGVEAALEERRVSLVIGNLDNPSSSSTSILRSFRAGRVDGVIYAANYHREIEDFEPLHLPSVMVNCFTRDGAMPAVVPDEERGGHNVGVHLIELGHRRIAYLTLAPGIEATRLRQEGFVRAMREAGMVVPDPVAFAGQRFAGAFDPEEAFAAACRLLGRPDRPTAIFCGNDELAIQVYNAAIGLGLTIPDDLSVVGFDDHRLISTALRPLLTTVALPYVAMGRLAVDVLLDAESDRPDLQRVEARLVIRQSTGIAR</sequence>
<dbReference type="Pfam" id="PF13377">
    <property type="entry name" value="Peripla_BP_3"/>
    <property type="match status" value="1"/>
</dbReference>
<dbReference type="STRING" id="1122133.SAMN02745157_1608"/>
<dbReference type="GO" id="GO:0003700">
    <property type="term" value="F:DNA-binding transcription factor activity"/>
    <property type="evidence" value="ECO:0007669"/>
    <property type="project" value="TreeGrafter"/>
</dbReference>
<name>A0A1M4YST3_9HYPH</name>
<dbReference type="Gene3D" id="1.10.260.40">
    <property type="entry name" value="lambda repressor-like DNA-binding domains"/>
    <property type="match status" value="1"/>
</dbReference>
<dbReference type="InterPro" id="IPR028082">
    <property type="entry name" value="Peripla_BP_I"/>
</dbReference>
<dbReference type="GO" id="GO:0000976">
    <property type="term" value="F:transcription cis-regulatory region binding"/>
    <property type="evidence" value="ECO:0007669"/>
    <property type="project" value="TreeGrafter"/>
</dbReference>
<reference evidence="6 7" key="1">
    <citation type="submission" date="2016-11" db="EMBL/GenBank/DDBJ databases">
        <authorList>
            <person name="Jaros S."/>
            <person name="Januszkiewicz K."/>
            <person name="Wedrychowicz H."/>
        </authorList>
    </citation>
    <scope>NUCLEOTIDE SEQUENCE [LARGE SCALE GENOMIC DNA]</scope>
    <source>
        <strain evidence="6 7">DSM 19436</strain>
    </source>
</reference>
<dbReference type="PANTHER" id="PTHR30146">
    <property type="entry name" value="LACI-RELATED TRANSCRIPTIONAL REPRESSOR"/>
    <property type="match status" value="1"/>
</dbReference>
<dbReference type="InterPro" id="IPR046335">
    <property type="entry name" value="LacI/GalR-like_sensor"/>
</dbReference>
<keyword evidence="1" id="KW-0678">Repressor</keyword>
<dbReference type="SUPFAM" id="SSF53822">
    <property type="entry name" value="Periplasmic binding protein-like I"/>
    <property type="match status" value="1"/>
</dbReference>
<dbReference type="Gene3D" id="3.40.50.2300">
    <property type="match status" value="2"/>
</dbReference>
<evidence type="ECO:0000313" key="7">
    <source>
        <dbReference type="Proteomes" id="UP000184485"/>
    </source>
</evidence>
<dbReference type="InterPro" id="IPR010982">
    <property type="entry name" value="Lambda_DNA-bd_dom_sf"/>
</dbReference>
<dbReference type="CDD" id="cd06288">
    <property type="entry name" value="PBP1_sucrose_transcription_regulator"/>
    <property type="match status" value="1"/>
</dbReference>
<protein>
    <submittedName>
        <fullName evidence="6">Transcriptional regulator, LacI family</fullName>
    </submittedName>
</protein>
<organism evidence="6 7">
    <name type="scientific">Kaistia soli DSM 19436</name>
    <dbReference type="NCBI Taxonomy" id="1122133"/>
    <lineage>
        <taxon>Bacteria</taxon>
        <taxon>Pseudomonadati</taxon>
        <taxon>Pseudomonadota</taxon>
        <taxon>Alphaproteobacteria</taxon>
        <taxon>Hyphomicrobiales</taxon>
        <taxon>Kaistiaceae</taxon>
        <taxon>Kaistia</taxon>
    </lineage>
</organism>
<accession>A0A1M4YST3</accession>
<keyword evidence="7" id="KW-1185">Reference proteome</keyword>
<dbReference type="Proteomes" id="UP000184485">
    <property type="component" value="Unassembled WGS sequence"/>
</dbReference>
<evidence type="ECO:0000313" key="6">
    <source>
        <dbReference type="EMBL" id="SHF08835.1"/>
    </source>
</evidence>
<dbReference type="InterPro" id="IPR000843">
    <property type="entry name" value="HTH_LacI"/>
</dbReference>
<proteinExistence type="predicted"/>
<evidence type="ECO:0000259" key="5">
    <source>
        <dbReference type="PROSITE" id="PS50932"/>
    </source>
</evidence>
<dbReference type="OrthoDB" id="9798934at2"/>
<evidence type="ECO:0000256" key="2">
    <source>
        <dbReference type="ARBA" id="ARBA00023015"/>
    </source>
</evidence>
<evidence type="ECO:0000256" key="4">
    <source>
        <dbReference type="ARBA" id="ARBA00023163"/>
    </source>
</evidence>
<dbReference type="SMART" id="SM00354">
    <property type="entry name" value="HTH_LACI"/>
    <property type="match status" value="1"/>
</dbReference>
<dbReference type="PROSITE" id="PS50932">
    <property type="entry name" value="HTH_LACI_2"/>
    <property type="match status" value="1"/>
</dbReference>
<keyword evidence="2" id="KW-0805">Transcription regulation</keyword>
<dbReference type="Pfam" id="PF00356">
    <property type="entry name" value="LacI"/>
    <property type="match status" value="1"/>
</dbReference>
<evidence type="ECO:0000256" key="1">
    <source>
        <dbReference type="ARBA" id="ARBA00022491"/>
    </source>
</evidence>
<gene>
    <name evidence="6" type="ORF">SAMN02745157_1608</name>
</gene>
<keyword evidence="3" id="KW-0238">DNA-binding</keyword>
<dbReference type="EMBL" id="FQUP01000001">
    <property type="protein sequence ID" value="SHF08835.1"/>
    <property type="molecule type" value="Genomic_DNA"/>
</dbReference>
<feature type="domain" description="HTH lacI-type" evidence="5">
    <location>
        <begin position="2"/>
        <end position="56"/>
    </location>
</feature>